<dbReference type="EMBL" id="KL197712">
    <property type="protein sequence ID" value="KDQ61533.1"/>
    <property type="molecule type" value="Genomic_DNA"/>
</dbReference>
<keyword evidence="2" id="KW-1185">Reference proteome</keyword>
<dbReference type="STRING" id="933084.A0A067Q393"/>
<dbReference type="OrthoDB" id="407325at2759"/>
<reference evidence="2" key="1">
    <citation type="journal article" date="2014" name="Proc. Natl. Acad. Sci. U.S.A.">
        <title>Extensive sampling of basidiomycete genomes demonstrates inadequacy of the white-rot/brown-rot paradigm for wood decay fungi.</title>
        <authorList>
            <person name="Riley R."/>
            <person name="Salamov A.A."/>
            <person name="Brown D.W."/>
            <person name="Nagy L.G."/>
            <person name="Floudas D."/>
            <person name="Held B.W."/>
            <person name="Levasseur A."/>
            <person name="Lombard V."/>
            <person name="Morin E."/>
            <person name="Otillar R."/>
            <person name="Lindquist E.A."/>
            <person name="Sun H."/>
            <person name="LaButti K.M."/>
            <person name="Schmutz J."/>
            <person name="Jabbour D."/>
            <person name="Luo H."/>
            <person name="Baker S.E."/>
            <person name="Pisabarro A.G."/>
            <person name="Walton J.D."/>
            <person name="Blanchette R.A."/>
            <person name="Henrissat B."/>
            <person name="Martin F."/>
            <person name="Cullen D."/>
            <person name="Hibbett D.S."/>
            <person name="Grigoriev I.V."/>
        </authorList>
    </citation>
    <scope>NUCLEOTIDE SEQUENCE [LARGE SCALE GENOMIC DNA]</scope>
    <source>
        <strain evidence="2">MUCL 33604</strain>
    </source>
</reference>
<protein>
    <recommendedName>
        <fullName evidence="3">Elongation factor methyltransferase 7</fullName>
    </recommendedName>
</protein>
<gene>
    <name evidence="1" type="ORF">JAAARDRAFT_171788</name>
</gene>
<evidence type="ECO:0000313" key="2">
    <source>
        <dbReference type="Proteomes" id="UP000027265"/>
    </source>
</evidence>
<dbReference type="InterPro" id="IPR029063">
    <property type="entry name" value="SAM-dependent_MTases_sf"/>
</dbReference>
<dbReference type="InParanoid" id="A0A067Q393"/>
<accession>A0A067Q393</accession>
<evidence type="ECO:0008006" key="3">
    <source>
        <dbReference type="Google" id="ProtNLM"/>
    </source>
</evidence>
<dbReference type="AlphaFoldDB" id="A0A067Q393"/>
<dbReference type="HOGENOM" id="CLU_032409_2_1_1"/>
<dbReference type="Proteomes" id="UP000027265">
    <property type="component" value="Unassembled WGS sequence"/>
</dbReference>
<organism evidence="1 2">
    <name type="scientific">Jaapia argillacea MUCL 33604</name>
    <dbReference type="NCBI Taxonomy" id="933084"/>
    <lineage>
        <taxon>Eukaryota</taxon>
        <taxon>Fungi</taxon>
        <taxon>Dikarya</taxon>
        <taxon>Basidiomycota</taxon>
        <taxon>Agaricomycotina</taxon>
        <taxon>Agaricomycetes</taxon>
        <taxon>Agaricomycetidae</taxon>
        <taxon>Jaapiales</taxon>
        <taxon>Jaapiaceae</taxon>
        <taxon>Jaapia</taxon>
    </lineage>
</organism>
<name>A0A067Q393_9AGAM</name>
<dbReference type="PANTHER" id="PTHR14614">
    <property type="entry name" value="HEPATOCELLULAR CARCINOMA-ASSOCIATED ANTIGEN"/>
    <property type="match status" value="1"/>
</dbReference>
<dbReference type="SUPFAM" id="SSF53335">
    <property type="entry name" value="S-adenosyl-L-methionine-dependent methyltransferases"/>
    <property type="match status" value="1"/>
</dbReference>
<sequence>MDSECDPEDILSSSLETLYEYQPITHSSAGSLFTFHPKHSPPTSPTPTISLITPDTDAANWKLHASSIWVSALFLADHLAELHLGDGLELNVLELGAGAGLPGILIAKLYHNVRVTLSDYPDQKLMRTLSDNVKRNDVVNRCRVVPYDWGSDPSPLLPPYPLKSTPGFDVILAADTLWNPELHSRFIDTLRLTLKRTTSARAHLIAGLHTGRYTIQAFLREMGETKLFVESVVEREVSGEGRREWCVERAESEDERERRRWVVWMTIKWKSV</sequence>
<dbReference type="Pfam" id="PF10294">
    <property type="entry name" value="Methyltransf_16"/>
    <property type="match status" value="1"/>
</dbReference>
<evidence type="ECO:0000313" key="1">
    <source>
        <dbReference type="EMBL" id="KDQ61533.1"/>
    </source>
</evidence>
<dbReference type="CDD" id="cd02440">
    <property type="entry name" value="AdoMet_MTases"/>
    <property type="match status" value="1"/>
</dbReference>
<dbReference type="GO" id="GO:0008757">
    <property type="term" value="F:S-adenosylmethionine-dependent methyltransferase activity"/>
    <property type="evidence" value="ECO:0007669"/>
    <property type="project" value="UniProtKB-ARBA"/>
</dbReference>
<dbReference type="InterPro" id="IPR019410">
    <property type="entry name" value="Methyltransf_16"/>
</dbReference>
<dbReference type="Gene3D" id="3.40.50.150">
    <property type="entry name" value="Vaccinia Virus protein VP39"/>
    <property type="match status" value="1"/>
</dbReference>
<proteinExistence type="predicted"/>